<evidence type="ECO:0000313" key="2">
    <source>
        <dbReference type="Proteomes" id="UP000179441"/>
    </source>
</evidence>
<organism evidence="1 2">
    <name type="scientific">Mycobacteroides chelonae</name>
    <name type="common">Mycobacterium chelonae</name>
    <dbReference type="NCBI Taxonomy" id="1774"/>
    <lineage>
        <taxon>Bacteria</taxon>
        <taxon>Bacillati</taxon>
        <taxon>Actinomycetota</taxon>
        <taxon>Actinomycetes</taxon>
        <taxon>Mycobacteriales</taxon>
        <taxon>Mycobacteriaceae</taxon>
        <taxon>Mycobacteroides</taxon>
    </lineage>
</organism>
<gene>
    <name evidence="1" type="ORF">BKG84_07280</name>
</gene>
<evidence type="ECO:0000313" key="1">
    <source>
        <dbReference type="EMBL" id="OHU78222.1"/>
    </source>
</evidence>
<accession>A0A1S1M484</accession>
<protein>
    <submittedName>
        <fullName evidence="1">Uncharacterized protein</fullName>
    </submittedName>
</protein>
<keyword evidence="2" id="KW-1185">Reference proteome</keyword>
<comment type="caution">
    <text evidence="1">The sequence shown here is derived from an EMBL/GenBank/DDBJ whole genome shotgun (WGS) entry which is preliminary data.</text>
</comment>
<proteinExistence type="predicted"/>
<sequence>MCAGRFQATGLPTIQSQPQRLGMVRLCPGNSGIGQIGIGNDLLASYASRTEAIADLPAIFPGDPATIEGIIAA</sequence>
<reference evidence="1 2" key="1">
    <citation type="submission" date="2016-10" db="EMBL/GenBank/DDBJ databases">
        <title>Evaluation of Human, Veterinary and Environmental Mycobacterium chelonae Isolates by Core Genome Phylogenomic Analysis, Targeted Gene Comparison, and Anti-microbial Susceptibility Patterns: A Tale of Mistaken Identities.</title>
        <authorList>
            <person name="Fogelson S.B."/>
            <person name="Camus A.C."/>
            <person name="Lorenz W."/>
            <person name="Vasireddy R."/>
            <person name="Vasireddy S."/>
            <person name="Smith T."/>
            <person name="Brown-Elliott B.A."/>
            <person name="Wallace R.J.Jr."/>
            <person name="Hasan N.A."/>
            <person name="Reischl U."/>
            <person name="Sanchez S."/>
        </authorList>
    </citation>
    <scope>NUCLEOTIDE SEQUENCE [LARGE SCALE GENOMIC DNA]</scope>
    <source>
        <strain evidence="1 2">15518</strain>
    </source>
</reference>
<dbReference type="Proteomes" id="UP000179441">
    <property type="component" value="Unassembled WGS sequence"/>
</dbReference>
<dbReference type="AlphaFoldDB" id="A0A1S1M484"/>
<name>A0A1S1M484_MYCCH</name>
<dbReference type="EMBL" id="MLIS01000001">
    <property type="protein sequence ID" value="OHU78222.1"/>
    <property type="molecule type" value="Genomic_DNA"/>
</dbReference>